<sequence>MANLCSRCQAFDIQSLKGTTFPWRGYRIQDIKTSVKQGCGFCMMVANALPIVFVDWKVDEVYRAVPIGSFVHFRALTESDIDILQGRPMLKDSSSSAGLKITRLYASIDLGANGLAPLQEWWKEGRSNGTTAEFHVVADPDDPAAKSGDVMGRYIGRSTELDNHCEHIKSWMESCQERHAECLQSLSGMETFSKQDSLLPTRCIQVQFNPENGQLESFLVETAGLSGRYITLSHRWISDTEKCSTTSQNIQQRLNGASLGPLPPLFTDAFLLAARLGIPYVWIDSLCIIQKDAQEWEKESIRMANYYQRSILTVACPANSTTGLFNCMGQVSNLPLPVPLTRLPYRDREGKQQGHFYLHPGDQDIVKLDWLSISKADLFTRGWVYQEAALSRRLACFTSTGLHLRCKNEYPKPQKNHLVEWETGSVTMGPGSVFELSYRRWYEVVEGYSGLNLTDANKDRLVALAGIAEEFSFAFEASNQNQEYVAGLWRTTLPQSLLWLQTHQGSHQRISSIPTWSWASICTAVHWAFDPKGNWLPTQWVDTDCTVVGILHPTVEEVSTGDFDPTAFFDGPIEIPGSQQVSGGNPRNRFPILCIKGKLQPVILGGPFESEQDSRIAAEVTRHFLEYGMIGWRLIASPLDSEHVAGWASLEHPAFQNDDTEEETPLYALHISTYNGIKGGWSAGYRGWSHHAYDVVFVRPINTIPDGFERVGAGRLFGREVDQGFKDAEERTINLV</sequence>
<feature type="domain" description="Heterokaryon incompatibility" evidence="1">
    <location>
        <begin position="229"/>
        <end position="387"/>
    </location>
</feature>
<name>A0AAN7BSQ8_9PEZI</name>
<evidence type="ECO:0000313" key="3">
    <source>
        <dbReference type="Proteomes" id="UP001301958"/>
    </source>
</evidence>
<comment type="caution">
    <text evidence="2">The sequence shown here is derived from an EMBL/GenBank/DDBJ whole genome shotgun (WGS) entry which is preliminary data.</text>
</comment>
<dbReference type="InterPro" id="IPR010730">
    <property type="entry name" value="HET"/>
</dbReference>
<keyword evidence="3" id="KW-1185">Reference proteome</keyword>
<dbReference type="Proteomes" id="UP001301958">
    <property type="component" value="Unassembled WGS sequence"/>
</dbReference>
<gene>
    <name evidence="2" type="ORF">QBC38DRAFT_474040</name>
</gene>
<dbReference type="PANTHER" id="PTHR33112">
    <property type="entry name" value="DOMAIN PROTEIN, PUTATIVE-RELATED"/>
    <property type="match status" value="1"/>
</dbReference>
<evidence type="ECO:0000313" key="2">
    <source>
        <dbReference type="EMBL" id="KAK4228839.1"/>
    </source>
</evidence>
<proteinExistence type="predicted"/>
<dbReference type="Pfam" id="PF06985">
    <property type="entry name" value="HET"/>
    <property type="match status" value="1"/>
</dbReference>
<protein>
    <submittedName>
        <fullName evidence="2">Heterokaryon incompatibility protein-domain-containing protein</fullName>
    </submittedName>
</protein>
<organism evidence="2 3">
    <name type="scientific">Podospora fimiseda</name>
    <dbReference type="NCBI Taxonomy" id="252190"/>
    <lineage>
        <taxon>Eukaryota</taxon>
        <taxon>Fungi</taxon>
        <taxon>Dikarya</taxon>
        <taxon>Ascomycota</taxon>
        <taxon>Pezizomycotina</taxon>
        <taxon>Sordariomycetes</taxon>
        <taxon>Sordariomycetidae</taxon>
        <taxon>Sordariales</taxon>
        <taxon>Podosporaceae</taxon>
        <taxon>Podospora</taxon>
    </lineage>
</organism>
<reference evidence="2" key="2">
    <citation type="submission" date="2023-05" db="EMBL/GenBank/DDBJ databases">
        <authorList>
            <consortium name="Lawrence Berkeley National Laboratory"/>
            <person name="Steindorff A."/>
            <person name="Hensen N."/>
            <person name="Bonometti L."/>
            <person name="Westerberg I."/>
            <person name="Brannstrom I.O."/>
            <person name="Guillou S."/>
            <person name="Cros-Aarteil S."/>
            <person name="Calhoun S."/>
            <person name="Haridas S."/>
            <person name="Kuo A."/>
            <person name="Mondo S."/>
            <person name="Pangilinan J."/>
            <person name="Riley R."/>
            <person name="Labutti K."/>
            <person name="Andreopoulos B."/>
            <person name="Lipzen A."/>
            <person name="Chen C."/>
            <person name="Yanf M."/>
            <person name="Daum C."/>
            <person name="Ng V."/>
            <person name="Clum A."/>
            <person name="Ohm R."/>
            <person name="Martin F."/>
            <person name="Silar P."/>
            <person name="Natvig D."/>
            <person name="Lalanne C."/>
            <person name="Gautier V."/>
            <person name="Ament-Velasquez S.L."/>
            <person name="Kruys A."/>
            <person name="Hutchinson M.I."/>
            <person name="Powell A.J."/>
            <person name="Barry K."/>
            <person name="Miller A.N."/>
            <person name="Grigoriev I.V."/>
            <person name="Debuchy R."/>
            <person name="Gladieux P."/>
            <person name="Thoren M.H."/>
            <person name="Johannesson H."/>
        </authorList>
    </citation>
    <scope>NUCLEOTIDE SEQUENCE</scope>
    <source>
        <strain evidence="2">CBS 990.96</strain>
    </source>
</reference>
<reference evidence="2" key="1">
    <citation type="journal article" date="2023" name="Mol. Phylogenet. Evol.">
        <title>Genome-scale phylogeny and comparative genomics of the fungal order Sordariales.</title>
        <authorList>
            <person name="Hensen N."/>
            <person name="Bonometti L."/>
            <person name="Westerberg I."/>
            <person name="Brannstrom I.O."/>
            <person name="Guillou S."/>
            <person name="Cros-Aarteil S."/>
            <person name="Calhoun S."/>
            <person name="Haridas S."/>
            <person name="Kuo A."/>
            <person name="Mondo S."/>
            <person name="Pangilinan J."/>
            <person name="Riley R."/>
            <person name="LaButti K."/>
            <person name="Andreopoulos B."/>
            <person name="Lipzen A."/>
            <person name="Chen C."/>
            <person name="Yan M."/>
            <person name="Daum C."/>
            <person name="Ng V."/>
            <person name="Clum A."/>
            <person name="Steindorff A."/>
            <person name="Ohm R.A."/>
            <person name="Martin F."/>
            <person name="Silar P."/>
            <person name="Natvig D.O."/>
            <person name="Lalanne C."/>
            <person name="Gautier V."/>
            <person name="Ament-Velasquez S.L."/>
            <person name="Kruys A."/>
            <person name="Hutchinson M.I."/>
            <person name="Powell A.J."/>
            <person name="Barry K."/>
            <person name="Miller A.N."/>
            <person name="Grigoriev I.V."/>
            <person name="Debuchy R."/>
            <person name="Gladieux P."/>
            <person name="Hiltunen Thoren M."/>
            <person name="Johannesson H."/>
        </authorList>
    </citation>
    <scope>NUCLEOTIDE SEQUENCE</scope>
    <source>
        <strain evidence="2">CBS 990.96</strain>
    </source>
</reference>
<evidence type="ECO:0000259" key="1">
    <source>
        <dbReference type="Pfam" id="PF06985"/>
    </source>
</evidence>
<dbReference type="EMBL" id="MU865314">
    <property type="protein sequence ID" value="KAK4228839.1"/>
    <property type="molecule type" value="Genomic_DNA"/>
</dbReference>
<accession>A0AAN7BSQ8</accession>
<dbReference type="AlphaFoldDB" id="A0AAN7BSQ8"/>
<dbReference type="PANTHER" id="PTHR33112:SF16">
    <property type="entry name" value="HETEROKARYON INCOMPATIBILITY DOMAIN-CONTAINING PROTEIN"/>
    <property type="match status" value="1"/>
</dbReference>